<dbReference type="InterPro" id="IPR007053">
    <property type="entry name" value="LRAT_dom"/>
</dbReference>
<keyword evidence="3" id="KW-0378">Hydrolase</keyword>
<dbReference type="GO" id="GO:0004623">
    <property type="term" value="F:phospholipase A2 activity"/>
    <property type="evidence" value="ECO:0007669"/>
    <property type="project" value="TreeGrafter"/>
</dbReference>
<dbReference type="OrthoDB" id="10051797at2759"/>
<dbReference type="Gene3D" id="3.90.1720.10">
    <property type="entry name" value="endopeptidase domain like (from Nostoc punctiforme)"/>
    <property type="match status" value="1"/>
</dbReference>
<reference evidence="6" key="1">
    <citation type="submission" date="2022-07" db="EMBL/GenBank/DDBJ databases">
        <authorList>
            <person name="Trinca V."/>
            <person name="Uliana J.V.C."/>
            <person name="Torres T.T."/>
            <person name="Ward R.J."/>
            <person name="Monesi N."/>
        </authorList>
    </citation>
    <scope>NUCLEOTIDE SEQUENCE</scope>
    <source>
        <strain evidence="6">HSMRA1968</strain>
        <tissue evidence="6">Whole embryos</tissue>
    </source>
</reference>
<keyword evidence="2" id="KW-0808">Transferase</keyword>
<accession>A0A9Q0N4E1</accession>
<keyword evidence="7" id="KW-1185">Reference proteome</keyword>
<dbReference type="EMBL" id="WJQU01000002">
    <property type="protein sequence ID" value="KAJ6643368.1"/>
    <property type="molecule type" value="Genomic_DNA"/>
</dbReference>
<keyword evidence="4" id="KW-0443">Lipid metabolism</keyword>
<proteinExistence type="inferred from homology"/>
<evidence type="ECO:0000256" key="4">
    <source>
        <dbReference type="ARBA" id="ARBA00023098"/>
    </source>
</evidence>
<dbReference type="GO" id="GO:0008970">
    <property type="term" value="F:phospholipase A1 activity"/>
    <property type="evidence" value="ECO:0007669"/>
    <property type="project" value="TreeGrafter"/>
</dbReference>
<dbReference type="GO" id="GO:0005737">
    <property type="term" value="C:cytoplasm"/>
    <property type="evidence" value="ECO:0007669"/>
    <property type="project" value="TreeGrafter"/>
</dbReference>
<dbReference type="Proteomes" id="UP001151699">
    <property type="component" value="Chromosome B"/>
</dbReference>
<evidence type="ECO:0000313" key="6">
    <source>
        <dbReference type="EMBL" id="KAJ6643368.1"/>
    </source>
</evidence>
<gene>
    <name evidence="6" type="primary">PLAAT2</name>
    <name evidence="6" type="ORF">Bhyg_08328</name>
</gene>
<protein>
    <submittedName>
        <fullName evidence="6">Phospholipase A and acyltransferase 2</fullName>
    </submittedName>
</protein>
<dbReference type="Pfam" id="PF04970">
    <property type="entry name" value="LRAT"/>
    <property type="match status" value="1"/>
</dbReference>
<evidence type="ECO:0000256" key="2">
    <source>
        <dbReference type="ARBA" id="ARBA00022679"/>
    </source>
</evidence>
<sequence length="251" mass="27181">MTSTKQGKQETINNGNSLTQWTTAAKLLESINLCDIVEFNRITYSHYGFYIGEGVCVHVQAPDKSSIASSSRSSSSSSTKRSKSYLGTKVAEHLIKIAAGDFVRVNNAEFIAFRLGVNRRSTSNALELAKKDLPLDLNGNLILGTSINVEYFLLSSNNCEGWSTYWRYNHPQGFSIQATNGAIHSMIGTVERFTDSAVCCAKSILTDDNASAVQKATAAVAVVPFTAISFSATCVKKVSDFAAGGIMRMFD</sequence>
<comment type="similarity">
    <text evidence="1">Belongs to the H-rev107 family.</text>
</comment>
<dbReference type="GO" id="GO:0016410">
    <property type="term" value="F:N-acyltransferase activity"/>
    <property type="evidence" value="ECO:0007669"/>
    <property type="project" value="TreeGrafter"/>
</dbReference>
<dbReference type="InterPro" id="IPR051496">
    <property type="entry name" value="H-rev107_PLA/AT"/>
</dbReference>
<keyword evidence="6" id="KW-0012">Acyltransferase</keyword>
<name>A0A9Q0N4E1_9DIPT</name>
<evidence type="ECO:0000256" key="1">
    <source>
        <dbReference type="ARBA" id="ARBA00007824"/>
    </source>
</evidence>
<evidence type="ECO:0000313" key="7">
    <source>
        <dbReference type="Proteomes" id="UP001151699"/>
    </source>
</evidence>
<comment type="caution">
    <text evidence="6">The sequence shown here is derived from an EMBL/GenBank/DDBJ whole genome shotgun (WGS) entry which is preliminary data.</text>
</comment>
<evidence type="ECO:0000256" key="3">
    <source>
        <dbReference type="ARBA" id="ARBA00022801"/>
    </source>
</evidence>
<dbReference type="PANTHER" id="PTHR13943">
    <property type="entry name" value="HRAS-LIKE SUPPRESSOR - RELATED"/>
    <property type="match status" value="1"/>
</dbReference>
<organism evidence="6 7">
    <name type="scientific">Pseudolycoriella hygida</name>
    <dbReference type="NCBI Taxonomy" id="35572"/>
    <lineage>
        <taxon>Eukaryota</taxon>
        <taxon>Metazoa</taxon>
        <taxon>Ecdysozoa</taxon>
        <taxon>Arthropoda</taxon>
        <taxon>Hexapoda</taxon>
        <taxon>Insecta</taxon>
        <taxon>Pterygota</taxon>
        <taxon>Neoptera</taxon>
        <taxon>Endopterygota</taxon>
        <taxon>Diptera</taxon>
        <taxon>Nematocera</taxon>
        <taxon>Sciaroidea</taxon>
        <taxon>Sciaridae</taxon>
        <taxon>Pseudolycoriella</taxon>
    </lineage>
</organism>
<dbReference type="PANTHER" id="PTHR13943:SF77">
    <property type="entry name" value="LRAT DOMAIN-CONTAINING PROTEIN"/>
    <property type="match status" value="1"/>
</dbReference>
<evidence type="ECO:0000259" key="5">
    <source>
        <dbReference type="Pfam" id="PF04970"/>
    </source>
</evidence>
<feature type="domain" description="LRAT" evidence="5">
    <location>
        <begin position="31"/>
        <end position="170"/>
    </location>
</feature>
<dbReference type="GO" id="GO:0070292">
    <property type="term" value="P:N-acylphosphatidylethanolamine metabolic process"/>
    <property type="evidence" value="ECO:0007669"/>
    <property type="project" value="TreeGrafter"/>
</dbReference>
<dbReference type="AlphaFoldDB" id="A0A9Q0N4E1"/>